<dbReference type="PANTHER" id="PTHR30404">
    <property type="entry name" value="N-ACETYLMURAMOYL-L-ALANINE AMIDASE"/>
    <property type="match status" value="1"/>
</dbReference>
<dbReference type="PANTHER" id="PTHR30404:SF0">
    <property type="entry name" value="N-ACETYLMURAMOYL-L-ALANINE AMIDASE AMIC"/>
    <property type="match status" value="1"/>
</dbReference>
<dbReference type="GO" id="GO:0009253">
    <property type="term" value="P:peptidoglycan catabolic process"/>
    <property type="evidence" value="ECO:0007669"/>
    <property type="project" value="InterPro"/>
</dbReference>
<dbReference type="SMART" id="SM00646">
    <property type="entry name" value="Ami_3"/>
    <property type="match status" value="1"/>
</dbReference>
<dbReference type="HOGENOM" id="CLU_014322_2_0_3"/>
<dbReference type="EMBL" id="CP000554">
    <property type="protein sequence ID" value="ABM78635.1"/>
    <property type="molecule type" value="Genomic_DNA"/>
</dbReference>
<organism evidence="3 4">
    <name type="scientific">Prochlorococcus marinus (strain MIT 9303)</name>
    <dbReference type="NCBI Taxonomy" id="59922"/>
    <lineage>
        <taxon>Bacteria</taxon>
        <taxon>Bacillati</taxon>
        <taxon>Cyanobacteriota</taxon>
        <taxon>Cyanophyceae</taxon>
        <taxon>Synechococcales</taxon>
        <taxon>Prochlorococcaceae</taxon>
        <taxon>Prochlorococcus</taxon>
    </lineage>
</organism>
<dbReference type="EC" id="3.5.1.28" evidence="3"/>
<dbReference type="KEGG" id="pmf:P9303_18931"/>
<dbReference type="STRING" id="59922.P9303_18931"/>
<dbReference type="CDD" id="cd02696">
    <property type="entry name" value="MurNAc-LAA"/>
    <property type="match status" value="1"/>
</dbReference>
<feature type="domain" description="MurNAc-LAA" evidence="2">
    <location>
        <begin position="277"/>
        <end position="389"/>
    </location>
</feature>
<dbReference type="InterPro" id="IPR002508">
    <property type="entry name" value="MurNAc-LAA_cat"/>
</dbReference>
<dbReference type="GO" id="GO:0030288">
    <property type="term" value="C:outer membrane-bounded periplasmic space"/>
    <property type="evidence" value="ECO:0007669"/>
    <property type="project" value="TreeGrafter"/>
</dbReference>
<proteinExistence type="predicted"/>
<evidence type="ECO:0000313" key="4">
    <source>
        <dbReference type="Proteomes" id="UP000002274"/>
    </source>
</evidence>
<dbReference type="InterPro" id="IPR021731">
    <property type="entry name" value="AMIN_dom"/>
</dbReference>
<protein>
    <submittedName>
        <fullName evidence="3">Cell wall hydrolase/autolysin</fullName>
        <ecNumber evidence="3">3.5.1.28</ecNumber>
    </submittedName>
</protein>
<dbReference type="Pfam" id="PF11741">
    <property type="entry name" value="AMIN"/>
    <property type="match status" value="1"/>
</dbReference>
<dbReference type="Pfam" id="PF01520">
    <property type="entry name" value="Amidase_3"/>
    <property type="match status" value="1"/>
</dbReference>
<dbReference type="Proteomes" id="UP000002274">
    <property type="component" value="Chromosome"/>
</dbReference>
<name>A2CAX5_PROM3</name>
<reference evidence="3 4" key="1">
    <citation type="journal article" date="2007" name="PLoS Genet.">
        <title>Patterns and implications of gene gain and loss in the evolution of Prochlorococcus.</title>
        <authorList>
            <person name="Kettler G.C."/>
            <person name="Martiny A.C."/>
            <person name="Huang K."/>
            <person name="Zucker J."/>
            <person name="Coleman M.L."/>
            <person name="Rodrigue S."/>
            <person name="Chen F."/>
            <person name="Lapidus A."/>
            <person name="Ferriera S."/>
            <person name="Johnson J."/>
            <person name="Steglich C."/>
            <person name="Church G.M."/>
            <person name="Richardson P."/>
            <person name="Chisholm S.W."/>
        </authorList>
    </citation>
    <scope>NUCLEOTIDE SEQUENCE [LARGE SCALE GENOMIC DNA]</scope>
    <source>
        <strain evidence="3 4">MIT 9303</strain>
    </source>
</reference>
<dbReference type="SUPFAM" id="SSF53187">
    <property type="entry name" value="Zn-dependent exopeptidases"/>
    <property type="match status" value="1"/>
</dbReference>
<accession>A2CAX5</accession>
<dbReference type="GO" id="GO:0008745">
    <property type="term" value="F:N-acetylmuramoyl-L-alanine amidase activity"/>
    <property type="evidence" value="ECO:0007669"/>
    <property type="project" value="UniProtKB-EC"/>
</dbReference>
<sequence>MQPLLLWITRTLVAFARKCQASNTGRQHCSEPMASAPSRPLILLVVGALQIPLVLAALPARAASALAAWALGSDGVLQLRTSRGARLEAFFQPADGAQGAKVWIDFPGELSRSRSLRGSGPVRAIRLGKPTPGSTRLVIEFKPSISLNPNQLKLIGTSPDRWKLNFEGLPTRGLRRIGEGDLTASTLSRWAPGIRITPTRTPINASGLPNVPRGRFRVVIDPGHGGPDPGAIGIRGVRETDVVLDVSLQVAQLLEARGVQVIMTRTADVDVDLPPRVAIANRVAATAFVSIHANAISMSRPQVNGIETFYFSDSRSARLASHIQQQVLNVSPGSPNRGVRRGRFFVIRRTTMPSALVETGFLTGRLDAPRLASASHRRKLALAIATGILNYLQGVR</sequence>
<gene>
    <name evidence="3" type="primary">amiC</name>
    <name evidence="3" type="ordered locus">P9303_18931</name>
</gene>
<dbReference type="Gene3D" id="3.40.630.40">
    <property type="entry name" value="Zn-dependent exopeptidases"/>
    <property type="match status" value="1"/>
</dbReference>
<evidence type="ECO:0000256" key="1">
    <source>
        <dbReference type="ARBA" id="ARBA00022801"/>
    </source>
</evidence>
<evidence type="ECO:0000259" key="2">
    <source>
        <dbReference type="SMART" id="SM00646"/>
    </source>
</evidence>
<evidence type="ECO:0000313" key="3">
    <source>
        <dbReference type="EMBL" id="ABM78635.1"/>
    </source>
</evidence>
<keyword evidence="1 3" id="KW-0378">Hydrolase</keyword>
<dbReference type="InterPro" id="IPR050695">
    <property type="entry name" value="N-acetylmuramoyl_amidase_3"/>
</dbReference>
<dbReference type="AlphaFoldDB" id="A2CAX5"/>